<dbReference type="EMBL" id="KV441548">
    <property type="protein sequence ID" value="OAG11496.1"/>
    <property type="molecule type" value="Genomic_DNA"/>
</dbReference>
<dbReference type="InParanoid" id="A0A177CW89"/>
<dbReference type="PANTHER" id="PTHR37538:SF4">
    <property type="entry name" value="PITSLRE SERINE_THREONINE-PROTEIN KINASE CDC2L1"/>
    <property type="match status" value="1"/>
</dbReference>
<dbReference type="STRING" id="1460663.A0A177CW89"/>
<feature type="compositionally biased region" description="Gly residues" evidence="1">
    <location>
        <begin position="268"/>
        <end position="278"/>
    </location>
</feature>
<dbReference type="InterPro" id="IPR011333">
    <property type="entry name" value="SKP1/BTB/POZ_sf"/>
</dbReference>
<evidence type="ECO:0000313" key="3">
    <source>
        <dbReference type="Proteomes" id="UP000077069"/>
    </source>
</evidence>
<dbReference type="RefSeq" id="XP_018041861.1">
    <property type="nucleotide sequence ID" value="XM_018184422.1"/>
</dbReference>
<feature type="compositionally biased region" description="Acidic residues" evidence="1">
    <location>
        <begin position="303"/>
        <end position="315"/>
    </location>
</feature>
<name>A0A177CW89_9PLEO</name>
<dbReference type="Gene3D" id="3.30.710.10">
    <property type="entry name" value="Potassium Channel Kv1.1, Chain A"/>
    <property type="match status" value="1"/>
</dbReference>
<protein>
    <recommendedName>
        <fullName evidence="4">BTB domain-containing protein</fullName>
    </recommendedName>
</protein>
<gene>
    <name evidence="2" type="ORF">CC84DRAFT_1253953</name>
</gene>
<feature type="compositionally biased region" description="Basic residues" evidence="1">
    <location>
        <begin position="412"/>
        <end position="427"/>
    </location>
</feature>
<dbReference type="OrthoDB" id="3594103at2759"/>
<reference evidence="2 3" key="1">
    <citation type="submission" date="2016-05" db="EMBL/GenBank/DDBJ databases">
        <title>Comparative analysis of secretome profiles of manganese(II)-oxidizing ascomycete fungi.</title>
        <authorList>
            <consortium name="DOE Joint Genome Institute"/>
            <person name="Zeiner C.A."/>
            <person name="Purvine S.O."/>
            <person name="Zink E.M."/>
            <person name="Wu S."/>
            <person name="Pasa-Tolic L."/>
            <person name="Chaput D.L."/>
            <person name="Haridas S."/>
            <person name="Grigoriev I.V."/>
            <person name="Santelli C.M."/>
            <person name="Hansel C.M."/>
        </authorList>
    </citation>
    <scope>NUCLEOTIDE SEQUENCE [LARGE SCALE GENOMIC DNA]</scope>
    <source>
        <strain evidence="2 3">AP3s5-JAC2a</strain>
    </source>
</reference>
<feature type="compositionally biased region" description="Low complexity" evidence="1">
    <location>
        <begin position="327"/>
        <end position="337"/>
    </location>
</feature>
<organism evidence="2 3">
    <name type="scientific">Paraphaeosphaeria sporulosa</name>
    <dbReference type="NCBI Taxonomy" id="1460663"/>
    <lineage>
        <taxon>Eukaryota</taxon>
        <taxon>Fungi</taxon>
        <taxon>Dikarya</taxon>
        <taxon>Ascomycota</taxon>
        <taxon>Pezizomycotina</taxon>
        <taxon>Dothideomycetes</taxon>
        <taxon>Pleosporomycetidae</taxon>
        <taxon>Pleosporales</taxon>
        <taxon>Massarineae</taxon>
        <taxon>Didymosphaeriaceae</taxon>
        <taxon>Paraphaeosphaeria</taxon>
    </lineage>
</organism>
<evidence type="ECO:0008006" key="4">
    <source>
        <dbReference type="Google" id="ProtNLM"/>
    </source>
</evidence>
<proteinExistence type="predicted"/>
<accession>A0A177CW89</accession>
<sequence length="427" mass="44893">MWKTPADSMSVHDDSSTVLSVRGSDAGLVADTAEKQNGNGTTALPDFYAKSPYTSTPLISLDVGLARTRYRLHASILALAPALSLAAGKPALTLWAEKTNDTVALPDLDAVTAHTLVAYLYTGRYETLAWEGEADKKEVAEYKLAACVYAAAVRYKMPGLAALAQGQIAARGRALTILDVLGVARDHAFPILPEEEGWFAGYLEDAIKGAAAKDPGLFVKEGFVEMIEGDKRFRKVVMRAIVGTYEKVEGDGGGGGGGDAPPMDSPKGGDGQGGGGLKGMAEGEGEGVDGNVDEFQLAGGINGDEEDVVQLEEIEPSVPGEMEHRPASPGSPAAPESVTDELDLKNSKTYQSMGKPVTHTRHDSFVEKDVTQVEDTPEVAGQKEDEVVSPAVEVASPASEVVIANGTISSAKKNKNKKKKKSGTTFT</sequence>
<dbReference type="Proteomes" id="UP000077069">
    <property type="component" value="Unassembled WGS sequence"/>
</dbReference>
<keyword evidence="3" id="KW-1185">Reference proteome</keyword>
<dbReference type="GeneID" id="28767908"/>
<feature type="region of interest" description="Disordered" evidence="1">
    <location>
        <begin position="405"/>
        <end position="427"/>
    </location>
</feature>
<dbReference type="AlphaFoldDB" id="A0A177CW89"/>
<evidence type="ECO:0000313" key="2">
    <source>
        <dbReference type="EMBL" id="OAG11496.1"/>
    </source>
</evidence>
<dbReference type="PANTHER" id="PTHR37538">
    <property type="entry name" value="BTB DOMAIN-CONTAINING PROTEIN"/>
    <property type="match status" value="1"/>
</dbReference>
<evidence type="ECO:0000256" key="1">
    <source>
        <dbReference type="SAM" id="MobiDB-lite"/>
    </source>
</evidence>
<feature type="region of interest" description="Disordered" evidence="1">
    <location>
        <begin position="248"/>
        <end position="359"/>
    </location>
</feature>